<name>A0A6B2K2J5_9RHOB</name>
<protein>
    <submittedName>
        <fullName evidence="2">Uncharacterized protein</fullName>
    </submittedName>
</protein>
<sequence length="160" mass="17807">MQLWNLGRRALAVATVKLCLALGAAFSISANEATAQVSYPPLVVGDDLGGLVDTRARFVRQLKQSGQRVEIRGNICYSACTLYLGASNVCISPATTFGFHGPSSYGLPLSPERFEHWSNVMAEFYREPLRSWFMSDARHLRIAMRRISGEQLIRMGYRSC</sequence>
<gene>
    <name evidence="2" type="ORF">GZA08_17665</name>
</gene>
<dbReference type="AlphaFoldDB" id="A0A6B2K2J5"/>
<reference evidence="2 3" key="1">
    <citation type="submission" date="2020-02" db="EMBL/GenBank/DDBJ databases">
        <title>Pseudoroseicyclus tamarix, sp. nov., isolated from offshore sediment of a Tamarix chinensis forest.</title>
        <authorList>
            <person name="Gai Y."/>
        </authorList>
    </citation>
    <scope>NUCLEOTIDE SEQUENCE [LARGE SCALE GENOMIC DNA]</scope>
    <source>
        <strain evidence="2 3">CLL3-39</strain>
    </source>
</reference>
<comment type="caution">
    <text evidence="2">The sequence shown here is derived from an EMBL/GenBank/DDBJ whole genome shotgun (WGS) entry which is preliminary data.</text>
</comment>
<evidence type="ECO:0000313" key="3">
    <source>
        <dbReference type="Proteomes" id="UP000474757"/>
    </source>
</evidence>
<accession>A0A6B2K2J5</accession>
<feature type="chain" id="PRO_5025414607" evidence="1">
    <location>
        <begin position="36"/>
        <end position="160"/>
    </location>
</feature>
<evidence type="ECO:0000313" key="2">
    <source>
        <dbReference type="EMBL" id="NDV02794.1"/>
    </source>
</evidence>
<keyword evidence="1" id="KW-0732">Signal</keyword>
<dbReference type="EMBL" id="JAAGAB010000004">
    <property type="protein sequence ID" value="NDV02794.1"/>
    <property type="molecule type" value="Genomic_DNA"/>
</dbReference>
<organism evidence="2 3">
    <name type="scientific">Pseudoroseicyclus tamaricis</name>
    <dbReference type="NCBI Taxonomy" id="2705421"/>
    <lineage>
        <taxon>Bacteria</taxon>
        <taxon>Pseudomonadati</taxon>
        <taxon>Pseudomonadota</taxon>
        <taxon>Alphaproteobacteria</taxon>
        <taxon>Rhodobacterales</taxon>
        <taxon>Paracoccaceae</taxon>
        <taxon>Pseudoroseicyclus</taxon>
    </lineage>
</organism>
<dbReference type="RefSeq" id="WP_163896061.1">
    <property type="nucleotide sequence ID" value="NZ_JAAFYS010000004.1"/>
</dbReference>
<evidence type="ECO:0000256" key="1">
    <source>
        <dbReference type="SAM" id="SignalP"/>
    </source>
</evidence>
<feature type="signal peptide" evidence="1">
    <location>
        <begin position="1"/>
        <end position="35"/>
    </location>
</feature>
<keyword evidence="3" id="KW-1185">Reference proteome</keyword>
<proteinExistence type="predicted"/>
<dbReference type="Proteomes" id="UP000474757">
    <property type="component" value="Unassembled WGS sequence"/>
</dbReference>